<dbReference type="STRING" id="453582.SAMN05421580_11564"/>
<dbReference type="SUPFAM" id="SSF52540">
    <property type="entry name" value="P-loop containing nucleoside triphosphate hydrolases"/>
    <property type="match status" value="1"/>
</dbReference>
<dbReference type="Pfam" id="PF00580">
    <property type="entry name" value="UvrD-helicase"/>
    <property type="match status" value="2"/>
</dbReference>
<dbReference type="GO" id="GO:0005524">
    <property type="term" value="F:ATP binding"/>
    <property type="evidence" value="ECO:0007669"/>
    <property type="project" value="UniProtKB-UniRule"/>
</dbReference>
<keyword evidence="9" id="KW-1185">Reference proteome</keyword>
<evidence type="ECO:0000256" key="3">
    <source>
        <dbReference type="ARBA" id="ARBA00022806"/>
    </source>
</evidence>
<dbReference type="PROSITE" id="PS51198">
    <property type="entry name" value="UVRD_HELICASE_ATP_BIND"/>
    <property type="match status" value="1"/>
</dbReference>
<feature type="binding site" evidence="6">
    <location>
        <begin position="21"/>
        <end position="28"/>
    </location>
    <ligand>
        <name>ATP</name>
        <dbReference type="ChEBI" id="CHEBI:30616"/>
    </ligand>
</feature>
<evidence type="ECO:0000259" key="7">
    <source>
        <dbReference type="PROSITE" id="PS51198"/>
    </source>
</evidence>
<evidence type="ECO:0000313" key="9">
    <source>
        <dbReference type="Proteomes" id="UP000186221"/>
    </source>
</evidence>
<dbReference type="PANTHER" id="PTHR11070">
    <property type="entry name" value="UVRD / RECB / PCRA DNA HELICASE FAMILY MEMBER"/>
    <property type="match status" value="1"/>
</dbReference>
<sequence length="606" mass="67077">MELTEKQQDVLAAGGHLLVTGGPGSGKTTISIHKAAGIAARDLRPGQQVLFLSFARASVSRVVEAIEYEQQIPRQLKSRIEVETYHSLFWRLLKTHGYLVGLPRRLTILTPPSEAIALSAIRLGFGADSALSDAERAAKHAAENTERRRLAEQEGRVCFDLFATYVGDLFTGSERLRRLFATMYPVVILDEFQDTNAAQWRIVEAIGQFSRLIALADPEQRIFDFIGADPERLNHFREKFAPVEVDFGTTNHRSAGTEIGLFGNDILKGTFQKSSYVGIDCQVFEPYPDAAMSKLVTTTYAARGRLVAGGKADWSLAVLVPTRKMTRLVSDSFRSPPAGMAPIVHTAVVEMDAAILGAEIVAHLLQTPRDSKHFGHLIELLCSYYRGKGGEKPTNGALKQADDLAKAHEKWNAALASGKAPNSKSVIKAVSTVYEAARAAVLTGDPDKDWRTMRAVLEGGPCPRLREVGSEVRNIRILERGSQLRQSLTQDWRDNGAYLNALEIVRQAFVQDHFATGIKPETGVVIMNMHKAKGKQFDEVIIFEGWPVIRNRKIIANPHRIVRDNDRKQIAEDVRQNFRVSVTRGRQRTTILTPKADPCVLLLGNS</sequence>
<dbReference type="GO" id="GO:0043138">
    <property type="term" value="F:3'-5' DNA helicase activity"/>
    <property type="evidence" value="ECO:0007669"/>
    <property type="project" value="TreeGrafter"/>
</dbReference>
<dbReference type="Proteomes" id="UP000186221">
    <property type="component" value="Unassembled WGS sequence"/>
</dbReference>
<name>A0A1N7QCJ2_9RHOB</name>
<evidence type="ECO:0000313" key="8">
    <source>
        <dbReference type="EMBL" id="SIT20439.1"/>
    </source>
</evidence>
<dbReference type="PANTHER" id="PTHR11070:SF2">
    <property type="entry name" value="ATP-DEPENDENT DNA HELICASE SRS2"/>
    <property type="match status" value="1"/>
</dbReference>
<keyword evidence="3 6" id="KW-0347">Helicase</keyword>
<reference evidence="9" key="1">
    <citation type="submission" date="2017-01" db="EMBL/GenBank/DDBJ databases">
        <authorList>
            <person name="Varghese N."/>
            <person name="Submissions S."/>
        </authorList>
    </citation>
    <scope>NUCLEOTIDE SEQUENCE [LARGE SCALE GENOMIC DNA]</scope>
    <source>
        <strain evidence="9">DSM 19945</strain>
    </source>
</reference>
<keyword evidence="1 6" id="KW-0547">Nucleotide-binding</keyword>
<gene>
    <name evidence="8" type="ORF">SAMN05421580_11564</name>
</gene>
<dbReference type="RefSeq" id="WP_076486344.1">
    <property type="nucleotide sequence ID" value="NZ_FTOG01000015.1"/>
</dbReference>
<dbReference type="EMBL" id="FTOG01000015">
    <property type="protein sequence ID" value="SIT20439.1"/>
    <property type="molecule type" value="Genomic_DNA"/>
</dbReference>
<organism evidence="8 9">
    <name type="scientific">Rhodobacter aestuarii</name>
    <dbReference type="NCBI Taxonomy" id="453582"/>
    <lineage>
        <taxon>Bacteria</taxon>
        <taxon>Pseudomonadati</taxon>
        <taxon>Pseudomonadota</taxon>
        <taxon>Alphaproteobacteria</taxon>
        <taxon>Rhodobacterales</taxon>
        <taxon>Rhodobacter group</taxon>
        <taxon>Rhodobacter</taxon>
    </lineage>
</organism>
<proteinExistence type="predicted"/>
<accession>A0A1N7QCJ2</accession>
<dbReference type="InterPro" id="IPR027417">
    <property type="entry name" value="P-loop_NTPase"/>
</dbReference>
<feature type="domain" description="UvrD-like helicase ATP-binding" evidence="7">
    <location>
        <begin position="1"/>
        <end position="255"/>
    </location>
</feature>
<dbReference type="InterPro" id="IPR014016">
    <property type="entry name" value="UvrD-like_ATP-bd"/>
</dbReference>
<keyword evidence="2 6" id="KW-0378">Hydrolase</keyword>
<keyword evidence="4 6" id="KW-0067">ATP-binding</keyword>
<dbReference type="Gene3D" id="3.40.50.300">
    <property type="entry name" value="P-loop containing nucleotide triphosphate hydrolases"/>
    <property type="match status" value="2"/>
</dbReference>
<evidence type="ECO:0000256" key="4">
    <source>
        <dbReference type="ARBA" id="ARBA00022840"/>
    </source>
</evidence>
<evidence type="ECO:0000256" key="5">
    <source>
        <dbReference type="ARBA" id="ARBA00034923"/>
    </source>
</evidence>
<dbReference type="GO" id="GO:0003677">
    <property type="term" value="F:DNA binding"/>
    <property type="evidence" value="ECO:0007669"/>
    <property type="project" value="InterPro"/>
</dbReference>
<dbReference type="GO" id="GO:0016787">
    <property type="term" value="F:hydrolase activity"/>
    <property type="evidence" value="ECO:0007669"/>
    <property type="project" value="UniProtKB-UniRule"/>
</dbReference>
<dbReference type="GO" id="GO:0000725">
    <property type="term" value="P:recombinational repair"/>
    <property type="evidence" value="ECO:0007669"/>
    <property type="project" value="TreeGrafter"/>
</dbReference>
<evidence type="ECO:0000256" key="6">
    <source>
        <dbReference type="PROSITE-ProRule" id="PRU00560"/>
    </source>
</evidence>
<evidence type="ECO:0000256" key="1">
    <source>
        <dbReference type="ARBA" id="ARBA00022741"/>
    </source>
</evidence>
<protein>
    <recommendedName>
        <fullName evidence="5">DNA 3'-5' helicase II</fullName>
    </recommendedName>
</protein>
<evidence type="ECO:0000256" key="2">
    <source>
        <dbReference type="ARBA" id="ARBA00022801"/>
    </source>
</evidence>
<dbReference type="AlphaFoldDB" id="A0A1N7QCJ2"/>
<dbReference type="OrthoDB" id="9810135at2"/>
<dbReference type="InterPro" id="IPR000212">
    <property type="entry name" value="DNA_helicase_UvrD/REP"/>
</dbReference>